<dbReference type="PROSITE" id="PS00650">
    <property type="entry name" value="G_PROTEIN_RECEP_F2_2"/>
    <property type="match status" value="1"/>
</dbReference>
<dbReference type="AlphaFoldDB" id="A0A556U791"/>
<dbReference type="Gene3D" id="1.20.1070.10">
    <property type="entry name" value="Rhodopsin 7-helix transmembrane proteins"/>
    <property type="match status" value="2"/>
</dbReference>
<name>A0A556U791_BAGYA</name>
<dbReference type="InterPro" id="IPR017981">
    <property type="entry name" value="GPCR_2-like_7TM"/>
</dbReference>
<feature type="transmembrane region" description="Helical" evidence="5">
    <location>
        <begin position="33"/>
        <end position="59"/>
    </location>
</feature>
<keyword evidence="3 5" id="KW-1133">Transmembrane helix</keyword>
<evidence type="ECO:0000259" key="6">
    <source>
        <dbReference type="PROSITE" id="PS50261"/>
    </source>
</evidence>
<dbReference type="EMBL" id="VCAZ01000058">
    <property type="protein sequence ID" value="TSN57713.1"/>
    <property type="molecule type" value="Genomic_DNA"/>
</dbReference>
<dbReference type="PROSITE" id="PS50261">
    <property type="entry name" value="G_PROTEIN_RECEP_F2_4"/>
    <property type="match status" value="2"/>
</dbReference>
<dbReference type="PRINTS" id="PR00249">
    <property type="entry name" value="GPCRSECRETIN"/>
</dbReference>
<protein>
    <submittedName>
        <fullName evidence="7">Glucagon-like peptide 1 receptor</fullName>
    </submittedName>
</protein>
<feature type="transmembrane region" description="Helical" evidence="5">
    <location>
        <begin position="217"/>
        <end position="238"/>
    </location>
</feature>
<evidence type="ECO:0000256" key="3">
    <source>
        <dbReference type="ARBA" id="ARBA00022989"/>
    </source>
</evidence>
<dbReference type="Proteomes" id="UP000319801">
    <property type="component" value="Unassembled WGS sequence"/>
</dbReference>
<gene>
    <name evidence="7" type="ORF">Baya_9043</name>
</gene>
<proteinExistence type="predicted"/>
<keyword evidence="8" id="KW-1185">Reference proteome</keyword>
<comment type="subcellular location">
    <subcellularLocation>
        <location evidence="1">Membrane</location>
        <topology evidence="1">Multi-pass membrane protein</topology>
    </subcellularLocation>
</comment>
<evidence type="ECO:0000313" key="8">
    <source>
        <dbReference type="Proteomes" id="UP000319801"/>
    </source>
</evidence>
<keyword evidence="4 5" id="KW-0472">Membrane</keyword>
<feature type="transmembrane region" description="Helical" evidence="5">
    <location>
        <begin position="186"/>
        <end position="205"/>
    </location>
</feature>
<dbReference type="Pfam" id="PF00002">
    <property type="entry name" value="7tm_2"/>
    <property type="match status" value="2"/>
</dbReference>
<dbReference type="GO" id="GO:0005886">
    <property type="term" value="C:plasma membrane"/>
    <property type="evidence" value="ECO:0007669"/>
    <property type="project" value="TreeGrafter"/>
</dbReference>
<dbReference type="GO" id="GO:0007166">
    <property type="term" value="P:cell surface receptor signaling pathway"/>
    <property type="evidence" value="ECO:0007669"/>
    <property type="project" value="InterPro"/>
</dbReference>
<evidence type="ECO:0000313" key="7">
    <source>
        <dbReference type="EMBL" id="TSN57713.1"/>
    </source>
</evidence>
<keyword evidence="2 5" id="KW-0812">Transmembrane</keyword>
<feature type="domain" description="G-protein coupled receptors family 2 profile 2" evidence="6">
    <location>
        <begin position="183"/>
        <end position="239"/>
    </location>
</feature>
<evidence type="ECO:0000256" key="1">
    <source>
        <dbReference type="ARBA" id="ARBA00004141"/>
    </source>
</evidence>
<dbReference type="InterPro" id="IPR050332">
    <property type="entry name" value="GPCR_2"/>
</dbReference>
<dbReference type="GO" id="GO:0016519">
    <property type="term" value="F:gastric inhibitory peptide receptor activity"/>
    <property type="evidence" value="ECO:0007669"/>
    <property type="project" value="TreeGrafter"/>
</dbReference>
<reference evidence="7 8" key="1">
    <citation type="journal article" date="2019" name="Genome Biol. Evol.">
        <title>Whole-Genome Sequencing of the Giant Devil Catfish, Bagarius yarrelli.</title>
        <authorList>
            <person name="Jiang W."/>
            <person name="Lv Y."/>
            <person name="Cheng L."/>
            <person name="Yang K."/>
            <person name="Chao B."/>
            <person name="Wang X."/>
            <person name="Li Y."/>
            <person name="Pan X."/>
            <person name="You X."/>
            <person name="Zhang Y."/>
            <person name="Yang J."/>
            <person name="Li J."/>
            <person name="Zhang X."/>
            <person name="Liu S."/>
            <person name="Sun C."/>
            <person name="Yang J."/>
            <person name="Shi Q."/>
        </authorList>
    </citation>
    <scope>NUCLEOTIDE SEQUENCE [LARGE SCALE GENOMIC DNA]</scope>
    <source>
        <strain evidence="7">JWS20170419001</strain>
        <tissue evidence="7">Muscle</tissue>
    </source>
</reference>
<dbReference type="InterPro" id="IPR000832">
    <property type="entry name" value="GPCR_2_secretin-like"/>
</dbReference>
<dbReference type="InterPro" id="IPR017983">
    <property type="entry name" value="GPCR_2_secretin-like_CS"/>
</dbReference>
<evidence type="ECO:0000256" key="5">
    <source>
        <dbReference type="SAM" id="Phobius"/>
    </source>
</evidence>
<dbReference type="OrthoDB" id="5967113at2759"/>
<comment type="caution">
    <text evidence="7">The sequence shown here is derived from an EMBL/GenBank/DDBJ whole genome shotgun (WGS) entry which is preliminary data.</text>
</comment>
<feature type="transmembrane region" description="Helical" evidence="5">
    <location>
        <begin position="128"/>
        <end position="147"/>
    </location>
</feature>
<evidence type="ECO:0000256" key="2">
    <source>
        <dbReference type="ARBA" id="ARBA00022692"/>
    </source>
</evidence>
<accession>A0A556U791</accession>
<dbReference type="GO" id="GO:0017046">
    <property type="term" value="F:peptide hormone binding"/>
    <property type="evidence" value="ECO:0007669"/>
    <property type="project" value="TreeGrafter"/>
</dbReference>
<dbReference type="PANTHER" id="PTHR45620">
    <property type="entry name" value="PDF RECEPTOR-LIKE PROTEIN-RELATED"/>
    <property type="match status" value="1"/>
</dbReference>
<dbReference type="GO" id="GO:0007188">
    <property type="term" value="P:adenylate cyclase-modulating G protein-coupled receptor signaling pathway"/>
    <property type="evidence" value="ECO:0007669"/>
    <property type="project" value="TreeGrafter"/>
</dbReference>
<evidence type="ECO:0000256" key="4">
    <source>
        <dbReference type="ARBA" id="ARBA00023136"/>
    </source>
</evidence>
<dbReference type="PANTHER" id="PTHR45620:SF5">
    <property type="entry name" value="GASTRIC INHIBITORY POLYPEPTIDE RECEPTOR"/>
    <property type="match status" value="1"/>
</dbReference>
<feature type="transmembrane region" description="Helical" evidence="5">
    <location>
        <begin position="153"/>
        <end position="174"/>
    </location>
</feature>
<feature type="domain" description="G-protein coupled receptors family 2 profile 2" evidence="6">
    <location>
        <begin position="31"/>
        <end position="175"/>
    </location>
</feature>
<organism evidence="7 8">
    <name type="scientific">Bagarius yarrelli</name>
    <name type="common">Goonch</name>
    <name type="synonym">Bagrus yarrelli</name>
    <dbReference type="NCBI Taxonomy" id="175774"/>
    <lineage>
        <taxon>Eukaryota</taxon>
        <taxon>Metazoa</taxon>
        <taxon>Chordata</taxon>
        <taxon>Craniata</taxon>
        <taxon>Vertebrata</taxon>
        <taxon>Euteleostomi</taxon>
        <taxon>Actinopterygii</taxon>
        <taxon>Neopterygii</taxon>
        <taxon>Teleostei</taxon>
        <taxon>Ostariophysi</taxon>
        <taxon>Siluriformes</taxon>
        <taxon>Sisoridae</taxon>
        <taxon>Sisorinae</taxon>
        <taxon>Bagarius</taxon>
    </lineage>
</organism>
<sequence length="352" mass="40473">MGYLTPLLKYPVPGICLGMIKEKRILLLSQLRLMYTVGYSLSVASLTLALIILLIFRKLRCTRNYIHANLFVSFILRAVSILIRDGLLKKHTYNFYEGTNFSHPHSDQTLFGCRLAQAVMQYCVGANYYWVLVEGLYLHNLLVFFVFSANNYYYVYFALGWVTPVLYVVPWIVLRHLHENTGLAKSTLILLPLLGIHMVVCTVISDEPTDDLRIIQLFSELLFSSFQGFLVAILYCFLNKEVQSEIKRKWHNWKLGISTVYTQRTSSSHILPGASGLQDHKHQSCELECLNESGIHLSMEPLQASTRISLHQHHHQGAKKSKAYCYISAHKQVLNRLDKPALDYERYAESYC</sequence>
<dbReference type="GO" id="GO:0008528">
    <property type="term" value="F:G protein-coupled peptide receptor activity"/>
    <property type="evidence" value="ECO:0007669"/>
    <property type="project" value="TreeGrafter"/>
</dbReference>
<keyword evidence="7" id="KW-0675">Receptor</keyword>